<reference evidence="2 3" key="1">
    <citation type="journal article" date="2009" name="Genome Res.">
        <title>Comparative genomics of protoploid Saccharomycetaceae.</title>
        <authorList>
            <consortium name="The Genolevures Consortium"/>
            <person name="Souciet J.-L."/>
            <person name="Dujon B."/>
            <person name="Gaillardin C."/>
            <person name="Johnston M."/>
            <person name="Baret P.V."/>
            <person name="Cliften P."/>
            <person name="Sherman D.J."/>
            <person name="Weissenbach J."/>
            <person name="Westhof E."/>
            <person name="Wincker P."/>
            <person name="Jubin C."/>
            <person name="Poulain J."/>
            <person name="Barbe V."/>
            <person name="Segurens B."/>
            <person name="Artiguenave F."/>
            <person name="Anthouard V."/>
            <person name="Vacherie B."/>
            <person name="Val M.-E."/>
            <person name="Fulton R.S."/>
            <person name="Minx P."/>
            <person name="Wilson R."/>
            <person name="Durrens P."/>
            <person name="Jean G."/>
            <person name="Marck C."/>
            <person name="Martin T."/>
            <person name="Nikolski M."/>
            <person name="Rolland T."/>
            <person name="Seret M.-L."/>
            <person name="Casaregola S."/>
            <person name="Despons L."/>
            <person name="Fairhead C."/>
            <person name="Fischer G."/>
            <person name="Lafontaine I."/>
            <person name="Leh V."/>
            <person name="Lemaire M."/>
            <person name="de Montigny J."/>
            <person name="Neuveglise C."/>
            <person name="Thierry A."/>
            <person name="Blanc-Lenfle I."/>
            <person name="Bleykasten C."/>
            <person name="Diffels J."/>
            <person name="Fritsch E."/>
            <person name="Frangeul L."/>
            <person name="Goeffon A."/>
            <person name="Jauniaux N."/>
            <person name="Kachouri-Lafond R."/>
            <person name="Payen C."/>
            <person name="Potier S."/>
            <person name="Pribylova L."/>
            <person name="Ozanne C."/>
            <person name="Richard G.-F."/>
            <person name="Sacerdot C."/>
            <person name="Straub M.-L."/>
            <person name="Talla E."/>
        </authorList>
    </citation>
    <scope>NUCLEOTIDE SEQUENCE [LARGE SCALE GENOMIC DNA]</scope>
    <source>
        <strain evidence="3">ATCC 56472 / CBS 6340 / NRRL Y-8284</strain>
    </source>
</reference>
<dbReference type="InParanoid" id="C5DNR9"/>
<evidence type="ECO:0000256" key="1">
    <source>
        <dbReference type="SAM" id="MobiDB-lite"/>
    </source>
</evidence>
<dbReference type="GeneID" id="8294162"/>
<dbReference type="Proteomes" id="UP000002036">
    <property type="component" value="Chromosome G"/>
</dbReference>
<dbReference type="eggNOG" id="ENOG502QVDZ">
    <property type="taxonomic scope" value="Eukaryota"/>
</dbReference>
<accession>C5DNR9</accession>
<name>C5DNR9_LACTC</name>
<evidence type="ECO:0000313" key="2">
    <source>
        <dbReference type="EMBL" id="CAR25430.1"/>
    </source>
</evidence>
<keyword evidence="3" id="KW-1185">Reference proteome</keyword>
<dbReference type="AlphaFoldDB" id="C5DNR9"/>
<feature type="region of interest" description="Disordered" evidence="1">
    <location>
        <begin position="309"/>
        <end position="333"/>
    </location>
</feature>
<dbReference type="OrthoDB" id="5598844at2759"/>
<dbReference type="STRING" id="559295.C5DNR9"/>
<dbReference type="OMA" id="YWQYKAG"/>
<dbReference type="InterPro" id="IPR013933">
    <property type="entry name" value="CRC_Rsc7/Swp82"/>
</dbReference>
<dbReference type="EMBL" id="CU928171">
    <property type="protein sequence ID" value="CAR25430.1"/>
    <property type="molecule type" value="Genomic_DNA"/>
</dbReference>
<protein>
    <submittedName>
        <fullName evidence="2">KLTH0G19316p</fullName>
    </submittedName>
</protein>
<gene>
    <name evidence="2" type="ordered locus">KLTH0G19316g</name>
</gene>
<dbReference type="Pfam" id="PF08624">
    <property type="entry name" value="CRC_subunit"/>
    <property type="match status" value="1"/>
</dbReference>
<organism evidence="2 3">
    <name type="scientific">Lachancea thermotolerans (strain ATCC 56472 / CBS 6340 / NRRL Y-8284)</name>
    <name type="common">Yeast</name>
    <name type="synonym">Kluyveromyces thermotolerans</name>
    <dbReference type="NCBI Taxonomy" id="559295"/>
    <lineage>
        <taxon>Eukaryota</taxon>
        <taxon>Fungi</taxon>
        <taxon>Dikarya</taxon>
        <taxon>Ascomycota</taxon>
        <taxon>Saccharomycotina</taxon>
        <taxon>Saccharomycetes</taxon>
        <taxon>Saccharomycetales</taxon>
        <taxon>Saccharomycetaceae</taxon>
        <taxon>Lachancea</taxon>
    </lineage>
</organism>
<proteinExistence type="predicted"/>
<dbReference type="RefSeq" id="XP_002555867.1">
    <property type="nucleotide sequence ID" value="XM_002555821.1"/>
</dbReference>
<dbReference type="KEGG" id="lth:KLTH0G19316g"/>
<dbReference type="FunCoup" id="C5DNR9">
    <property type="interactions" value="215"/>
</dbReference>
<evidence type="ECO:0000313" key="3">
    <source>
        <dbReference type="Proteomes" id="UP000002036"/>
    </source>
</evidence>
<sequence>MASKDTSRGTVNYFTEELAKEHELYLLKHALLIYNDPGLSLGPLSEPPNRSPMLPTYVIRERIADTGDCYVIARGDQQGEAKINRKGDLLGSRNFLFPTFTLPSRPHAVYVLVKDLIKCLESALSSAEFLHQNAQLYGVKASPEELEFLKENRLCSSEEANDDICFVTAKSAFMLFGARVVVGGTRLVDDYWEQITKEQGFLPHHRVFAIKSKILKVLLTLKPSATSDETSKILDCDIPNEPSYQIVSEQPSWELRQEYARDLTQGEHLSVIVPGQNITGSLELSAQFKLPKYHGKTSLQAAIQAGTQDTPIGALPSPFNTSQPAPSETASKSDKRLLSGILYPLAGPKLDKNSGTQSSGSSSSHDVTLNVNGWKFEMPVRSDPSDTCTYSSKGLPIHDSWSIVERLKSLTPNEINEMQHIHDSVYVNTGLQKARRTRKTRWTKYWQYKAGVPIGTTQQNASAVMQKYLKELETHIEVVRTLDEANDREQVTTIRRVPNPNFLGHSNITGLKPPYISE</sequence>
<dbReference type="HOGENOM" id="CLU_493537_0_0_1"/>
<feature type="compositionally biased region" description="Polar residues" evidence="1">
    <location>
        <begin position="318"/>
        <end position="330"/>
    </location>
</feature>